<dbReference type="InterPro" id="IPR008278">
    <property type="entry name" value="4-PPantetheinyl_Trfase_dom"/>
</dbReference>
<name>A0A4V3GKM6_9BACT</name>
<dbReference type="AlphaFoldDB" id="A0A4V3GKM6"/>
<evidence type="ECO:0000256" key="2">
    <source>
        <dbReference type="ARBA" id="ARBA00022679"/>
    </source>
</evidence>
<feature type="domain" description="4'-phosphopantetheinyl transferase" evidence="3">
    <location>
        <begin position="100"/>
        <end position="163"/>
    </location>
</feature>
<gene>
    <name evidence="4" type="ORF">EDB95_4037</name>
</gene>
<accession>A0A4V3GKM6</accession>
<dbReference type="Proteomes" id="UP000294498">
    <property type="component" value="Unassembled WGS sequence"/>
</dbReference>
<proteinExistence type="inferred from homology"/>
<comment type="similarity">
    <text evidence="1">Belongs to the P-Pant transferase superfamily. Gsp/Sfp/HetI/AcpT family.</text>
</comment>
<dbReference type="EMBL" id="SODV01000002">
    <property type="protein sequence ID" value="TDW96212.1"/>
    <property type="molecule type" value="Genomic_DNA"/>
</dbReference>
<dbReference type="InterPro" id="IPR037143">
    <property type="entry name" value="4-PPantetheinyl_Trfase_dom_sf"/>
</dbReference>
<dbReference type="PANTHER" id="PTHR12215:SF10">
    <property type="entry name" value="L-AMINOADIPATE-SEMIALDEHYDE DEHYDROGENASE-PHOSPHOPANTETHEINYL TRANSFERASE"/>
    <property type="match status" value="1"/>
</dbReference>
<dbReference type="PANTHER" id="PTHR12215">
    <property type="entry name" value="PHOSPHOPANTETHEINE TRANSFERASE"/>
    <property type="match status" value="1"/>
</dbReference>
<evidence type="ECO:0000313" key="5">
    <source>
        <dbReference type="Proteomes" id="UP000294498"/>
    </source>
</evidence>
<protein>
    <submittedName>
        <fullName evidence="4">Phosphopantetheinyl transferase</fullName>
    </submittedName>
</protein>
<reference evidence="4 5" key="1">
    <citation type="submission" date="2019-03" db="EMBL/GenBank/DDBJ databases">
        <title>Genomic Encyclopedia of Type Strains, Phase IV (KMG-IV): sequencing the most valuable type-strain genomes for metagenomic binning, comparative biology and taxonomic classification.</title>
        <authorList>
            <person name="Goeker M."/>
        </authorList>
    </citation>
    <scope>NUCLEOTIDE SEQUENCE [LARGE SCALE GENOMIC DNA]</scope>
    <source>
        <strain evidence="4 5">DSM 100059</strain>
    </source>
</reference>
<keyword evidence="2 4" id="KW-0808">Transferase</keyword>
<dbReference type="Pfam" id="PF01648">
    <property type="entry name" value="ACPS"/>
    <property type="match status" value="1"/>
</dbReference>
<dbReference type="GO" id="GO:0000287">
    <property type="term" value="F:magnesium ion binding"/>
    <property type="evidence" value="ECO:0007669"/>
    <property type="project" value="InterPro"/>
</dbReference>
<organism evidence="4 5">
    <name type="scientific">Dinghuibacter silviterrae</name>
    <dbReference type="NCBI Taxonomy" id="1539049"/>
    <lineage>
        <taxon>Bacteria</taxon>
        <taxon>Pseudomonadati</taxon>
        <taxon>Bacteroidota</taxon>
        <taxon>Chitinophagia</taxon>
        <taxon>Chitinophagales</taxon>
        <taxon>Chitinophagaceae</taxon>
        <taxon>Dinghuibacter</taxon>
    </lineage>
</organism>
<dbReference type="SUPFAM" id="SSF56214">
    <property type="entry name" value="4'-phosphopantetheinyl transferase"/>
    <property type="match status" value="2"/>
</dbReference>
<dbReference type="InterPro" id="IPR050559">
    <property type="entry name" value="P-Pant_transferase_sf"/>
</dbReference>
<dbReference type="Gene3D" id="3.90.470.20">
    <property type="entry name" value="4'-phosphopantetheinyl transferase domain"/>
    <property type="match status" value="1"/>
</dbReference>
<dbReference type="GO" id="GO:0008897">
    <property type="term" value="F:holo-[acyl-carrier-protein] synthase activity"/>
    <property type="evidence" value="ECO:0007669"/>
    <property type="project" value="InterPro"/>
</dbReference>
<dbReference type="OrthoDB" id="1190494at2"/>
<evidence type="ECO:0000256" key="1">
    <source>
        <dbReference type="ARBA" id="ARBA00010990"/>
    </source>
</evidence>
<keyword evidence="5" id="KW-1185">Reference proteome</keyword>
<dbReference type="RefSeq" id="WP_133996284.1">
    <property type="nucleotide sequence ID" value="NZ_SODV01000002.1"/>
</dbReference>
<evidence type="ECO:0000259" key="3">
    <source>
        <dbReference type="Pfam" id="PF01648"/>
    </source>
</evidence>
<evidence type="ECO:0000313" key="4">
    <source>
        <dbReference type="EMBL" id="TDW96212.1"/>
    </source>
</evidence>
<sequence>MGLFFQQDINECTRLGVWQIAEPADFFLKSVPLQREISHPHKRLQHLAGRFLLRYLYPDFPYKDILIANTRKPYVPGESFHFSISHCGNFAAAIVSRHYRVGIDIEAFTPKVEKIIHKFLSPAEQAFLDPRAPLQHAIVCWGAKEAVYKWYGIGEMDFMRDMPLEPFTYGSEGALACRFSKQEPPRILPMRFKTWRDMAMVHLVTEP</sequence>
<comment type="caution">
    <text evidence="4">The sequence shown here is derived from an EMBL/GenBank/DDBJ whole genome shotgun (WGS) entry which is preliminary data.</text>
</comment>
<dbReference type="GO" id="GO:0019878">
    <property type="term" value="P:lysine biosynthetic process via aminoadipic acid"/>
    <property type="evidence" value="ECO:0007669"/>
    <property type="project" value="TreeGrafter"/>
</dbReference>
<dbReference type="GO" id="GO:0005829">
    <property type="term" value="C:cytosol"/>
    <property type="evidence" value="ECO:0007669"/>
    <property type="project" value="TreeGrafter"/>
</dbReference>